<dbReference type="PANTHER" id="PTHR35393:SF1">
    <property type="entry name" value="SNOAL-LIKE DOMAIN-CONTAINING PROTEIN"/>
    <property type="match status" value="1"/>
</dbReference>
<organism evidence="3 4">
    <name type="scientific">Mortierella polycephala</name>
    <dbReference type="NCBI Taxonomy" id="41804"/>
    <lineage>
        <taxon>Eukaryota</taxon>
        <taxon>Fungi</taxon>
        <taxon>Fungi incertae sedis</taxon>
        <taxon>Mucoromycota</taxon>
        <taxon>Mortierellomycotina</taxon>
        <taxon>Mortierellomycetes</taxon>
        <taxon>Mortierellales</taxon>
        <taxon>Mortierellaceae</taxon>
        <taxon>Mortierella</taxon>
    </lineage>
</organism>
<dbReference type="Proteomes" id="UP000726737">
    <property type="component" value="Unassembled WGS sequence"/>
</dbReference>
<dbReference type="EMBL" id="JAAAJA010001193">
    <property type="protein sequence ID" value="KAG0247834.1"/>
    <property type="molecule type" value="Genomic_DNA"/>
</dbReference>
<dbReference type="PANTHER" id="PTHR35393">
    <property type="entry name" value="CHROMOSOME 1, WHOLE GENOME SHOTGUN SEQUENCE"/>
    <property type="match status" value="1"/>
</dbReference>
<reference evidence="3" key="1">
    <citation type="journal article" date="2020" name="Fungal Divers.">
        <title>Resolving the Mortierellaceae phylogeny through synthesis of multi-gene phylogenetics and phylogenomics.</title>
        <authorList>
            <person name="Vandepol N."/>
            <person name="Liber J."/>
            <person name="Desiro A."/>
            <person name="Na H."/>
            <person name="Kennedy M."/>
            <person name="Barry K."/>
            <person name="Grigoriev I.V."/>
            <person name="Miller A.N."/>
            <person name="O'Donnell K."/>
            <person name="Stajich J.E."/>
            <person name="Bonito G."/>
        </authorList>
    </citation>
    <scope>NUCLEOTIDE SEQUENCE</scope>
    <source>
        <strain evidence="3">KOD948</strain>
    </source>
</reference>
<keyword evidence="1" id="KW-1133">Transmembrane helix</keyword>
<comment type="caution">
    <text evidence="3">The sequence shown here is derived from an EMBL/GenBank/DDBJ whole genome shotgun (WGS) entry which is preliminary data.</text>
</comment>
<accession>A0A9P6PKS0</accession>
<protein>
    <recommendedName>
        <fullName evidence="2">SigF-like NTF2-like domain-containing protein</fullName>
    </recommendedName>
</protein>
<keyword evidence="4" id="KW-1185">Reference proteome</keyword>
<dbReference type="AlphaFoldDB" id="A0A9P6PKS0"/>
<dbReference type="InterPro" id="IPR057514">
    <property type="entry name" value="NTF2_SigF"/>
</dbReference>
<feature type="transmembrane region" description="Helical" evidence="1">
    <location>
        <begin position="148"/>
        <end position="173"/>
    </location>
</feature>
<keyword evidence="1" id="KW-0812">Transmembrane</keyword>
<proteinExistence type="predicted"/>
<evidence type="ECO:0000313" key="3">
    <source>
        <dbReference type="EMBL" id="KAG0247834.1"/>
    </source>
</evidence>
<evidence type="ECO:0000313" key="4">
    <source>
        <dbReference type="Proteomes" id="UP000726737"/>
    </source>
</evidence>
<feature type="domain" description="SigF-like NTF2-like" evidence="2">
    <location>
        <begin position="3"/>
        <end position="168"/>
    </location>
</feature>
<evidence type="ECO:0000259" key="2">
    <source>
        <dbReference type="Pfam" id="PF24840"/>
    </source>
</evidence>
<name>A0A9P6PKS0_9FUNG</name>
<keyword evidence="1" id="KW-0472">Membrane</keyword>
<evidence type="ECO:0000256" key="1">
    <source>
        <dbReference type="SAM" id="Phobius"/>
    </source>
</evidence>
<dbReference type="Pfam" id="PF24840">
    <property type="entry name" value="NTF2_SigF"/>
    <property type="match status" value="1"/>
</dbReference>
<sequence length="183" mass="21557">VPFVISSLTQGSPTEQEYILKTYFTPNASFQHPFCRVFSFSNVTIPLIGEIDSRWVIWMIYRWYKILSPRIDLDVHSVVYDQKQQVLFVQISQVFSLWFVPFYKSHAQLITALHLHHAPNDGKYYIHKQEDFYQVNEFVKFVWPFGDIVLAIWQFAMTLICIIGALLFAPLTWTEDATEMSKH</sequence>
<feature type="non-terminal residue" evidence="3">
    <location>
        <position position="1"/>
    </location>
</feature>
<dbReference type="OrthoDB" id="2344312at2759"/>
<gene>
    <name evidence="3" type="ORF">BG011_000832</name>
</gene>